<dbReference type="RefSeq" id="XP_005825534.1">
    <property type="nucleotide sequence ID" value="XM_005825477.1"/>
</dbReference>
<dbReference type="EnsemblProtists" id="EKX38554">
    <property type="protein sequence ID" value="EKX38554"/>
    <property type="gene ID" value="GUITHDRAFT_144153"/>
</dbReference>
<evidence type="ECO:0000313" key="2">
    <source>
        <dbReference type="EnsemblProtists" id="EKX38554"/>
    </source>
</evidence>
<reference evidence="1 3" key="1">
    <citation type="journal article" date="2012" name="Nature">
        <title>Algal genomes reveal evolutionary mosaicism and the fate of nucleomorphs.</title>
        <authorList>
            <consortium name="DOE Joint Genome Institute"/>
            <person name="Curtis B.A."/>
            <person name="Tanifuji G."/>
            <person name="Burki F."/>
            <person name="Gruber A."/>
            <person name="Irimia M."/>
            <person name="Maruyama S."/>
            <person name="Arias M.C."/>
            <person name="Ball S.G."/>
            <person name="Gile G.H."/>
            <person name="Hirakawa Y."/>
            <person name="Hopkins J.F."/>
            <person name="Kuo A."/>
            <person name="Rensing S.A."/>
            <person name="Schmutz J."/>
            <person name="Symeonidi A."/>
            <person name="Elias M."/>
            <person name="Eveleigh R.J."/>
            <person name="Herman E.K."/>
            <person name="Klute M.J."/>
            <person name="Nakayama T."/>
            <person name="Obornik M."/>
            <person name="Reyes-Prieto A."/>
            <person name="Armbrust E.V."/>
            <person name="Aves S.J."/>
            <person name="Beiko R.G."/>
            <person name="Coutinho P."/>
            <person name="Dacks J.B."/>
            <person name="Durnford D.G."/>
            <person name="Fast N.M."/>
            <person name="Green B.R."/>
            <person name="Grisdale C.J."/>
            <person name="Hempel F."/>
            <person name="Henrissat B."/>
            <person name="Hoppner M.P."/>
            <person name="Ishida K."/>
            <person name="Kim E."/>
            <person name="Koreny L."/>
            <person name="Kroth P.G."/>
            <person name="Liu Y."/>
            <person name="Malik S.B."/>
            <person name="Maier U.G."/>
            <person name="McRose D."/>
            <person name="Mock T."/>
            <person name="Neilson J.A."/>
            <person name="Onodera N.T."/>
            <person name="Poole A.M."/>
            <person name="Pritham E.J."/>
            <person name="Richards T.A."/>
            <person name="Rocap G."/>
            <person name="Roy S.W."/>
            <person name="Sarai C."/>
            <person name="Schaack S."/>
            <person name="Shirato S."/>
            <person name="Slamovits C.H."/>
            <person name="Spencer D.F."/>
            <person name="Suzuki S."/>
            <person name="Worden A.Z."/>
            <person name="Zauner S."/>
            <person name="Barry K."/>
            <person name="Bell C."/>
            <person name="Bharti A.K."/>
            <person name="Crow J.A."/>
            <person name="Grimwood J."/>
            <person name="Kramer R."/>
            <person name="Lindquist E."/>
            <person name="Lucas S."/>
            <person name="Salamov A."/>
            <person name="McFadden G.I."/>
            <person name="Lane C.E."/>
            <person name="Keeling P.J."/>
            <person name="Gray M.W."/>
            <person name="Grigoriev I.V."/>
            <person name="Archibald J.M."/>
        </authorList>
    </citation>
    <scope>NUCLEOTIDE SEQUENCE</scope>
    <source>
        <strain evidence="1 3">CCMP2712</strain>
    </source>
</reference>
<keyword evidence="3" id="KW-1185">Reference proteome</keyword>
<reference evidence="2" key="3">
    <citation type="submission" date="2015-06" db="UniProtKB">
        <authorList>
            <consortium name="EnsemblProtists"/>
        </authorList>
    </citation>
    <scope>IDENTIFICATION</scope>
</reference>
<proteinExistence type="predicted"/>
<reference evidence="3" key="2">
    <citation type="submission" date="2012-11" db="EMBL/GenBank/DDBJ databases">
        <authorList>
            <person name="Kuo A."/>
            <person name="Curtis B.A."/>
            <person name="Tanifuji G."/>
            <person name="Burki F."/>
            <person name="Gruber A."/>
            <person name="Irimia M."/>
            <person name="Maruyama S."/>
            <person name="Arias M.C."/>
            <person name="Ball S.G."/>
            <person name="Gile G.H."/>
            <person name="Hirakawa Y."/>
            <person name="Hopkins J.F."/>
            <person name="Rensing S.A."/>
            <person name="Schmutz J."/>
            <person name="Symeonidi A."/>
            <person name="Elias M."/>
            <person name="Eveleigh R.J."/>
            <person name="Herman E.K."/>
            <person name="Klute M.J."/>
            <person name="Nakayama T."/>
            <person name="Obornik M."/>
            <person name="Reyes-Prieto A."/>
            <person name="Armbrust E.V."/>
            <person name="Aves S.J."/>
            <person name="Beiko R.G."/>
            <person name="Coutinho P."/>
            <person name="Dacks J.B."/>
            <person name="Durnford D.G."/>
            <person name="Fast N.M."/>
            <person name="Green B.R."/>
            <person name="Grisdale C."/>
            <person name="Hempe F."/>
            <person name="Henrissat B."/>
            <person name="Hoppner M.P."/>
            <person name="Ishida K.-I."/>
            <person name="Kim E."/>
            <person name="Koreny L."/>
            <person name="Kroth P.G."/>
            <person name="Liu Y."/>
            <person name="Malik S.-B."/>
            <person name="Maier U.G."/>
            <person name="McRose D."/>
            <person name="Mock T."/>
            <person name="Neilson J.A."/>
            <person name="Onodera N.T."/>
            <person name="Poole A.M."/>
            <person name="Pritham E.J."/>
            <person name="Richards T.A."/>
            <person name="Rocap G."/>
            <person name="Roy S.W."/>
            <person name="Sarai C."/>
            <person name="Schaack S."/>
            <person name="Shirato S."/>
            <person name="Slamovits C.H."/>
            <person name="Spencer D.F."/>
            <person name="Suzuki S."/>
            <person name="Worden A.Z."/>
            <person name="Zauner S."/>
            <person name="Barry K."/>
            <person name="Bell C."/>
            <person name="Bharti A.K."/>
            <person name="Crow J.A."/>
            <person name="Grimwood J."/>
            <person name="Kramer R."/>
            <person name="Lindquist E."/>
            <person name="Lucas S."/>
            <person name="Salamov A."/>
            <person name="McFadden G.I."/>
            <person name="Lane C.E."/>
            <person name="Keeling P.J."/>
            <person name="Gray M.W."/>
            <person name="Grigoriev I.V."/>
            <person name="Archibald J.M."/>
        </authorList>
    </citation>
    <scope>NUCLEOTIDE SEQUENCE</scope>
    <source>
        <strain evidence="3">CCMP2712</strain>
    </source>
</reference>
<evidence type="ECO:0000313" key="3">
    <source>
        <dbReference type="Proteomes" id="UP000011087"/>
    </source>
</evidence>
<dbReference type="EMBL" id="JH993047">
    <property type="protein sequence ID" value="EKX38554.1"/>
    <property type="molecule type" value="Genomic_DNA"/>
</dbReference>
<name>L1IRM5_GUITC</name>
<organism evidence="1">
    <name type="scientific">Guillardia theta (strain CCMP2712)</name>
    <name type="common">Cryptophyte</name>
    <dbReference type="NCBI Taxonomy" id="905079"/>
    <lineage>
        <taxon>Eukaryota</taxon>
        <taxon>Cryptophyceae</taxon>
        <taxon>Pyrenomonadales</taxon>
        <taxon>Geminigeraceae</taxon>
        <taxon>Guillardia</taxon>
    </lineage>
</organism>
<dbReference type="KEGG" id="gtt:GUITHDRAFT_144153"/>
<dbReference type="GeneID" id="17295340"/>
<dbReference type="Proteomes" id="UP000011087">
    <property type="component" value="Unassembled WGS sequence"/>
</dbReference>
<protein>
    <submittedName>
        <fullName evidence="1 2">Uncharacterized protein</fullName>
    </submittedName>
</protein>
<dbReference type="PaxDb" id="55529-EKX38554"/>
<dbReference type="AlphaFoldDB" id="L1IRM5"/>
<gene>
    <name evidence="1" type="ORF">GUITHDRAFT_144153</name>
</gene>
<dbReference type="HOGENOM" id="CLU_2042550_0_0_1"/>
<evidence type="ECO:0000313" key="1">
    <source>
        <dbReference type="EMBL" id="EKX38554.1"/>
    </source>
</evidence>
<sequence length="121" mass="13659">MSEELKGNEQFSLHGEINKGIRTKAIFDAVDKIRQSQLMVFEQHMKMEIQPGPDVDFGFMDGSVDVTAVEKMKSLSEWFHEKETKISELAKHVDRIGSEVSNLNSVFSAEISKESHSTDAQ</sequence>
<accession>L1IRM5</accession>